<dbReference type="PANTHER" id="PTHR21581:SF6">
    <property type="entry name" value="TRAFFICKING PROTEIN PARTICLE COMPLEX SUBUNIT 12"/>
    <property type="match status" value="1"/>
</dbReference>
<dbReference type="RefSeq" id="WP_147163912.1">
    <property type="nucleotide sequence ID" value="NZ_BJZO01000052.1"/>
</dbReference>
<dbReference type="GO" id="GO:0009002">
    <property type="term" value="F:serine-type D-Ala-D-Ala carboxypeptidase activity"/>
    <property type="evidence" value="ECO:0007669"/>
    <property type="project" value="InterPro"/>
</dbReference>
<dbReference type="SUPFAM" id="SSF56601">
    <property type="entry name" value="beta-lactamase/transpeptidase-like"/>
    <property type="match status" value="1"/>
</dbReference>
<evidence type="ECO:0000313" key="11">
    <source>
        <dbReference type="EMBL" id="GEO81893.1"/>
    </source>
</evidence>
<evidence type="ECO:0000259" key="10">
    <source>
        <dbReference type="Pfam" id="PF00768"/>
    </source>
</evidence>
<dbReference type="GO" id="GO:0008360">
    <property type="term" value="P:regulation of cell shape"/>
    <property type="evidence" value="ECO:0007669"/>
    <property type="project" value="UniProtKB-KW"/>
</dbReference>
<dbReference type="PANTHER" id="PTHR21581">
    <property type="entry name" value="D-ALANYL-D-ALANINE CARBOXYPEPTIDASE"/>
    <property type="match status" value="1"/>
</dbReference>
<evidence type="ECO:0000256" key="6">
    <source>
        <dbReference type="ARBA" id="ARBA00023316"/>
    </source>
</evidence>
<evidence type="ECO:0000256" key="3">
    <source>
        <dbReference type="ARBA" id="ARBA00022801"/>
    </source>
</evidence>
<keyword evidence="12" id="KW-1185">Reference proteome</keyword>
<proteinExistence type="inferred from homology"/>
<feature type="active site" description="Proton acceptor" evidence="7">
    <location>
        <position position="61"/>
    </location>
</feature>
<feature type="active site" evidence="7">
    <location>
        <position position="118"/>
    </location>
</feature>
<gene>
    <name evidence="11" type="ORF">ROR02_20240</name>
</gene>
<protein>
    <recommendedName>
        <fullName evidence="10">Peptidase S11 D-alanyl-D-alanine carboxypeptidase A N-terminal domain-containing protein</fullName>
    </recommendedName>
</protein>
<dbReference type="InterPro" id="IPR018044">
    <property type="entry name" value="Peptidase_S11"/>
</dbReference>
<evidence type="ECO:0000256" key="1">
    <source>
        <dbReference type="ARBA" id="ARBA00007164"/>
    </source>
</evidence>
<dbReference type="Proteomes" id="UP000321567">
    <property type="component" value="Unassembled WGS sequence"/>
</dbReference>
<dbReference type="GO" id="GO:0071555">
    <property type="term" value="P:cell wall organization"/>
    <property type="evidence" value="ECO:0007669"/>
    <property type="project" value="UniProtKB-KW"/>
</dbReference>
<evidence type="ECO:0000256" key="8">
    <source>
        <dbReference type="PIRSR" id="PIRSR618044-2"/>
    </source>
</evidence>
<dbReference type="InterPro" id="IPR012338">
    <property type="entry name" value="Beta-lactam/transpept-like"/>
</dbReference>
<dbReference type="Gene3D" id="3.40.710.10">
    <property type="entry name" value="DD-peptidase/beta-lactamase superfamily"/>
    <property type="match status" value="1"/>
</dbReference>
<feature type="binding site" evidence="8">
    <location>
        <position position="222"/>
    </location>
    <ligand>
        <name>substrate</name>
    </ligand>
</feature>
<evidence type="ECO:0000256" key="5">
    <source>
        <dbReference type="ARBA" id="ARBA00022984"/>
    </source>
</evidence>
<evidence type="ECO:0000256" key="4">
    <source>
        <dbReference type="ARBA" id="ARBA00022960"/>
    </source>
</evidence>
<reference evidence="11 12" key="1">
    <citation type="submission" date="2019-07" db="EMBL/GenBank/DDBJ databases">
        <title>Whole genome shotgun sequence of Rhodospirillum oryzae NBRC 107573.</title>
        <authorList>
            <person name="Hosoyama A."/>
            <person name="Uohara A."/>
            <person name="Ohji S."/>
            <person name="Ichikawa N."/>
        </authorList>
    </citation>
    <scope>NUCLEOTIDE SEQUENCE [LARGE SCALE GENOMIC DNA]</scope>
    <source>
        <strain evidence="11 12">NBRC 107573</strain>
    </source>
</reference>
<name>A0A512H8W7_9PROT</name>
<dbReference type="GO" id="GO:0009252">
    <property type="term" value="P:peptidoglycan biosynthetic process"/>
    <property type="evidence" value="ECO:0007669"/>
    <property type="project" value="UniProtKB-KW"/>
</dbReference>
<dbReference type="PRINTS" id="PR00725">
    <property type="entry name" value="DADACBPTASE1"/>
</dbReference>
<dbReference type="Pfam" id="PF00768">
    <property type="entry name" value="Peptidase_S11"/>
    <property type="match status" value="1"/>
</dbReference>
<evidence type="ECO:0000256" key="9">
    <source>
        <dbReference type="RuleBase" id="RU004016"/>
    </source>
</evidence>
<dbReference type="InterPro" id="IPR001967">
    <property type="entry name" value="Peptidase_S11_N"/>
</dbReference>
<dbReference type="GO" id="GO:0006508">
    <property type="term" value="P:proteolysis"/>
    <property type="evidence" value="ECO:0007669"/>
    <property type="project" value="InterPro"/>
</dbReference>
<sequence length="406" mass="42863">MIPRPVPSWIAAVLAFWLGLAAVLARPAGAEETYLVVDAQNGAVLLADAPDRRVPPASLAKMMTAYLAFEDLRDGRLAPDAVLSASARAAAADPVGVGLAPGEKVPLPDALRALLGLSANDVAVMIAETLAGSEEAFATRMTDTARRLGLRHTRFASASGLPAPLDDQYTTARDMAVLALALERDFPQHRGLFALQGFLYKGRGLHGHNALLGRLRGADGLKTGFTCASGYNIAASVRRDGRHLIGILLGSTTGAERTDRIEGLLLRALATPLDEKTPFIDDPDPRAGEEPLPVVDNRQRTPVCVGTVAGELLAGGHALDLGLARSRSQAMARAAAVAHQTGGQPYSLPRPGTGLMRWNAYVGGFAEATARQICRRRQAAGAWCLVRTPQMVRGDFAAAARLARAR</sequence>
<keyword evidence="4" id="KW-0133">Cell shape</keyword>
<comment type="caution">
    <text evidence="11">The sequence shown here is derived from an EMBL/GenBank/DDBJ whole genome shotgun (WGS) entry which is preliminary data.</text>
</comment>
<comment type="similarity">
    <text evidence="1 9">Belongs to the peptidase S11 family.</text>
</comment>
<evidence type="ECO:0000313" key="12">
    <source>
        <dbReference type="Proteomes" id="UP000321567"/>
    </source>
</evidence>
<organism evidence="11 12">
    <name type="scientific">Pararhodospirillum oryzae</name>
    <dbReference type="NCBI Taxonomy" id="478448"/>
    <lineage>
        <taxon>Bacteria</taxon>
        <taxon>Pseudomonadati</taxon>
        <taxon>Pseudomonadota</taxon>
        <taxon>Alphaproteobacteria</taxon>
        <taxon>Rhodospirillales</taxon>
        <taxon>Rhodospirillaceae</taxon>
        <taxon>Pararhodospirillum</taxon>
    </lineage>
</organism>
<accession>A0A512H8W7</accession>
<feature type="active site" description="Acyl-ester intermediate" evidence="7">
    <location>
        <position position="58"/>
    </location>
</feature>
<evidence type="ECO:0000256" key="7">
    <source>
        <dbReference type="PIRSR" id="PIRSR618044-1"/>
    </source>
</evidence>
<keyword evidence="5" id="KW-0573">Peptidoglycan synthesis</keyword>
<evidence type="ECO:0000256" key="2">
    <source>
        <dbReference type="ARBA" id="ARBA00022729"/>
    </source>
</evidence>
<keyword evidence="3" id="KW-0378">Hydrolase</keyword>
<keyword evidence="6" id="KW-0961">Cell wall biogenesis/degradation</keyword>
<keyword evidence="2" id="KW-0732">Signal</keyword>
<dbReference type="AlphaFoldDB" id="A0A512H8W7"/>
<feature type="domain" description="Peptidase S11 D-alanyl-D-alanine carboxypeptidase A N-terminal" evidence="10">
    <location>
        <begin position="30"/>
        <end position="252"/>
    </location>
</feature>
<dbReference type="EMBL" id="BJZO01000052">
    <property type="protein sequence ID" value="GEO81893.1"/>
    <property type="molecule type" value="Genomic_DNA"/>
</dbReference>
<dbReference type="OrthoDB" id="9795979at2"/>